<accession>A0AAW0NWH0</accession>
<name>A0AAW0NWH0_9GOBI</name>
<evidence type="ECO:0000256" key="1">
    <source>
        <dbReference type="SAM" id="MobiDB-lite"/>
    </source>
</evidence>
<proteinExistence type="predicted"/>
<feature type="transmembrane region" description="Helical" evidence="2">
    <location>
        <begin position="95"/>
        <end position="116"/>
    </location>
</feature>
<keyword evidence="2" id="KW-0812">Transmembrane</keyword>
<evidence type="ECO:0000256" key="2">
    <source>
        <dbReference type="SAM" id="Phobius"/>
    </source>
</evidence>
<organism evidence="3 4">
    <name type="scientific">Mugilogobius chulae</name>
    <name type="common">yellowstripe goby</name>
    <dbReference type="NCBI Taxonomy" id="88201"/>
    <lineage>
        <taxon>Eukaryota</taxon>
        <taxon>Metazoa</taxon>
        <taxon>Chordata</taxon>
        <taxon>Craniata</taxon>
        <taxon>Vertebrata</taxon>
        <taxon>Euteleostomi</taxon>
        <taxon>Actinopterygii</taxon>
        <taxon>Neopterygii</taxon>
        <taxon>Teleostei</taxon>
        <taxon>Neoteleostei</taxon>
        <taxon>Acanthomorphata</taxon>
        <taxon>Gobiaria</taxon>
        <taxon>Gobiiformes</taxon>
        <taxon>Gobioidei</taxon>
        <taxon>Gobiidae</taxon>
        <taxon>Gobionellinae</taxon>
        <taxon>Mugilogobius</taxon>
    </lineage>
</organism>
<protein>
    <submittedName>
        <fullName evidence="3">Uncharacterized protein</fullName>
    </submittedName>
</protein>
<feature type="compositionally biased region" description="Polar residues" evidence="1">
    <location>
        <begin position="9"/>
        <end position="31"/>
    </location>
</feature>
<keyword evidence="2" id="KW-1133">Transmembrane helix</keyword>
<dbReference type="Proteomes" id="UP001460270">
    <property type="component" value="Unassembled WGS sequence"/>
</dbReference>
<reference evidence="4" key="1">
    <citation type="submission" date="2024-04" db="EMBL/GenBank/DDBJ databases">
        <title>Salinicola lusitanus LLJ914,a marine bacterium isolated from the Okinawa Trough.</title>
        <authorList>
            <person name="Li J."/>
        </authorList>
    </citation>
    <scope>NUCLEOTIDE SEQUENCE [LARGE SCALE GENOMIC DNA]</scope>
</reference>
<evidence type="ECO:0000313" key="4">
    <source>
        <dbReference type="Proteomes" id="UP001460270"/>
    </source>
</evidence>
<sequence length="172" mass="18912">MRPQIVARETTSSNAGSRRPQKSGSEAQTPSIEMKERSSFHLPGTPGEHRAAGGMVSSSDPASFFDWTTTGTPEPSHESYVTPENTLRPSGPSPLLWLLVTPVVVVMTSVLVLVICRKKRAQNDVKLRENSGRSRKETKEYENIRAVSQSADDTYQSLCADTMDPNQIYSSI</sequence>
<keyword evidence="4" id="KW-1185">Reference proteome</keyword>
<comment type="caution">
    <text evidence="3">The sequence shown here is derived from an EMBL/GenBank/DDBJ whole genome shotgun (WGS) entry which is preliminary data.</text>
</comment>
<keyword evidence="2" id="KW-0472">Membrane</keyword>
<dbReference type="AlphaFoldDB" id="A0AAW0NWH0"/>
<feature type="region of interest" description="Disordered" evidence="1">
    <location>
        <begin position="1"/>
        <end position="58"/>
    </location>
</feature>
<dbReference type="EMBL" id="JBBPFD010000010">
    <property type="protein sequence ID" value="KAK7910149.1"/>
    <property type="molecule type" value="Genomic_DNA"/>
</dbReference>
<evidence type="ECO:0000313" key="3">
    <source>
        <dbReference type="EMBL" id="KAK7910149.1"/>
    </source>
</evidence>
<gene>
    <name evidence="3" type="ORF">WMY93_014833</name>
</gene>